<accession>A0ABP7SV51</accession>
<evidence type="ECO:0000256" key="1">
    <source>
        <dbReference type="SAM" id="MobiDB-lite"/>
    </source>
</evidence>
<reference evidence="3" key="1">
    <citation type="journal article" date="2019" name="Int. J. Syst. Evol. Microbiol.">
        <title>The Global Catalogue of Microorganisms (GCM) 10K type strain sequencing project: providing services to taxonomists for standard genome sequencing and annotation.</title>
        <authorList>
            <consortium name="The Broad Institute Genomics Platform"/>
            <consortium name="The Broad Institute Genome Sequencing Center for Infectious Disease"/>
            <person name="Wu L."/>
            <person name="Ma J."/>
        </authorList>
    </citation>
    <scope>NUCLEOTIDE SEQUENCE [LARGE SCALE GENOMIC DNA]</scope>
    <source>
        <strain evidence="3">JCM 17224</strain>
    </source>
</reference>
<keyword evidence="3" id="KW-1185">Reference proteome</keyword>
<gene>
    <name evidence="2" type="ORF">GCM10022408_33070</name>
</gene>
<name>A0ABP7SV51_9BACT</name>
<evidence type="ECO:0000313" key="3">
    <source>
        <dbReference type="Proteomes" id="UP001500567"/>
    </source>
</evidence>
<dbReference type="Proteomes" id="UP001500567">
    <property type="component" value="Unassembled WGS sequence"/>
</dbReference>
<proteinExistence type="predicted"/>
<evidence type="ECO:0008006" key="4">
    <source>
        <dbReference type="Google" id="ProtNLM"/>
    </source>
</evidence>
<dbReference type="NCBIfam" id="TIGR04183">
    <property type="entry name" value="Por_Secre_tail"/>
    <property type="match status" value="1"/>
</dbReference>
<protein>
    <recommendedName>
        <fullName evidence="4">T9SS type A sorting domain-containing protein</fullName>
    </recommendedName>
</protein>
<comment type="caution">
    <text evidence="2">The sequence shown here is derived from an EMBL/GenBank/DDBJ whole genome shotgun (WGS) entry which is preliminary data.</text>
</comment>
<dbReference type="EMBL" id="BAABDJ010000037">
    <property type="protein sequence ID" value="GAA4016917.1"/>
    <property type="molecule type" value="Genomic_DNA"/>
</dbReference>
<feature type="compositionally biased region" description="Low complexity" evidence="1">
    <location>
        <begin position="252"/>
        <end position="270"/>
    </location>
</feature>
<sequence length="746" mass="79007">MFASLGLTHTAQAQANSSITGSSIIIDRGTGNETFVGKGGTAPSGFEGQNLGTFDVSDFGTSLVLNGGSLFTTEAAPDIIQSGVLSYGVTNTATGATNGVKTVQLPLVNTTGGAKTFFTDLANQNLLIGTTANSTLAPGSYVVNIFFTANGFNSAEPRAFTIQDPPGSTYQATFTVTGVRPTEGPNSTTWTGGKNDNWFDDANWTQGVPTATKDATVPDFGSGSTVQYPNIYSDAIKPATTTTTTVQNPDGTFSTVTTTTPGYNNTGSGPARTRSLTMQGTSQAQRSITRLNVGRLEVYGDFNNNQDSFIQRENTTISFTGTTQSISGSTSGFVNVEIDGGGVKTLVNSFSITPGGQLRFINGILSTDIGNTKNNFVELAPPTVVGTTPIASGRLVGESETSYLRGFVKIAQPGTLTTQDYGNVGLTLTFFTNDPGLVTVTRNTGENFLTISNGANSKPSIRRIFGVRPADAQTSNGGLRATMVFHYLDNETKNLAPNSQMLDESKLALFVSTSSGDLFGQLGRDALDTGTNNLTKNNVTSFATFTLSEFTSPLAVPLPVTLTAFGAKRIGPNAEITWESVTELNSRGYEVQVSSDGRVFRALAFIPSASPNSNRLRGYQYLDTEANKGGIRYYRLRQVDVDGKEQFYAPKALNFTGTAAAESRLEAYPNPFQSDVRLTVQSTVVGKGRLVLLDMTGRVVREQAAEITAGANDLELPGLTNLPAGAYVLRVLMPDGKAQSLRVLKR</sequence>
<evidence type="ECO:0000313" key="2">
    <source>
        <dbReference type="EMBL" id="GAA4016917.1"/>
    </source>
</evidence>
<organism evidence="2 3">
    <name type="scientific">Hymenobacter fastidiosus</name>
    <dbReference type="NCBI Taxonomy" id="486264"/>
    <lineage>
        <taxon>Bacteria</taxon>
        <taxon>Pseudomonadati</taxon>
        <taxon>Bacteroidota</taxon>
        <taxon>Cytophagia</taxon>
        <taxon>Cytophagales</taxon>
        <taxon>Hymenobacteraceae</taxon>
        <taxon>Hymenobacter</taxon>
    </lineage>
</organism>
<feature type="region of interest" description="Disordered" evidence="1">
    <location>
        <begin position="242"/>
        <end position="282"/>
    </location>
</feature>
<dbReference type="InterPro" id="IPR026444">
    <property type="entry name" value="Secre_tail"/>
</dbReference>